<keyword evidence="2" id="KW-0012">Acyltransferase</keyword>
<dbReference type="AlphaFoldDB" id="A0A0D5Y0E4"/>
<dbReference type="GO" id="GO:0016747">
    <property type="term" value="F:acyltransferase activity, transferring groups other than amino-acyl groups"/>
    <property type="evidence" value="ECO:0007669"/>
    <property type="project" value="InterPro"/>
</dbReference>
<gene>
    <name evidence="4" type="ORF">PCL1606_30790</name>
</gene>
<evidence type="ECO:0000313" key="5">
    <source>
        <dbReference type="Proteomes" id="UP000032748"/>
    </source>
</evidence>
<accession>A0A0D5Y0E4</accession>
<protein>
    <submittedName>
        <fullName evidence="4">GNAT family acetyltransferase</fullName>
    </submittedName>
</protein>
<dbReference type="KEGG" id="pcz:PCL1606_30790"/>
<feature type="domain" description="N-acetyltransferase" evidence="3">
    <location>
        <begin position="3"/>
        <end position="156"/>
    </location>
</feature>
<evidence type="ECO:0000256" key="2">
    <source>
        <dbReference type="ARBA" id="ARBA00023315"/>
    </source>
</evidence>
<evidence type="ECO:0000259" key="3">
    <source>
        <dbReference type="PROSITE" id="PS51186"/>
    </source>
</evidence>
<dbReference type="PATRIC" id="fig|587753.10.peg.3072"/>
<dbReference type="InterPro" id="IPR016181">
    <property type="entry name" value="Acyl_CoA_acyltransferase"/>
</dbReference>
<proteinExistence type="predicted"/>
<dbReference type="InterPro" id="IPR000182">
    <property type="entry name" value="GNAT_dom"/>
</dbReference>
<dbReference type="Gene3D" id="3.40.630.30">
    <property type="match status" value="1"/>
</dbReference>
<dbReference type="CDD" id="cd04301">
    <property type="entry name" value="NAT_SF"/>
    <property type="match status" value="1"/>
</dbReference>
<evidence type="ECO:0000313" key="4">
    <source>
        <dbReference type="EMBL" id="AKA24530.1"/>
    </source>
</evidence>
<dbReference type="Pfam" id="PF13508">
    <property type="entry name" value="Acetyltransf_7"/>
    <property type="match status" value="1"/>
</dbReference>
<dbReference type="PANTHER" id="PTHR43800:SF1">
    <property type="entry name" value="PEPTIDYL-LYSINE N-ACETYLTRANSFERASE YJAB"/>
    <property type="match status" value="1"/>
</dbReference>
<dbReference type="Proteomes" id="UP000032748">
    <property type="component" value="Chromosome"/>
</dbReference>
<name>A0A0D5Y0E4_9PSED</name>
<evidence type="ECO:0000256" key="1">
    <source>
        <dbReference type="ARBA" id="ARBA00022679"/>
    </source>
</evidence>
<keyword evidence="1 4" id="KW-0808">Transferase</keyword>
<dbReference type="RefSeq" id="WP_045883152.1">
    <property type="nucleotide sequence ID" value="NZ_CP011110.1"/>
</dbReference>
<dbReference type="EMBL" id="CP011110">
    <property type="protein sequence ID" value="AKA24530.1"/>
    <property type="molecule type" value="Genomic_DNA"/>
</dbReference>
<sequence>MNLHIRPAIETDATLLPAIERSAAALFRHDPELAWLADAEVPDAAQHRARIFQQRVWVAVLEQRVCAFLDAEACGEALHIWEISVDAAAQGRGIGRRLLQTVTEQARRQGFAALTLSTFRQVPWNEPFYQRCGFVTLEGEQLDPRLQQVLAEETRHGLPAARRCAMRLEITNL</sequence>
<dbReference type="PANTHER" id="PTHR43800">
    <property type="entry name" value="PEPTIDYL-LYSINE N-ACETYLTRANSFERASE YJAB"/>
    <property type="match status" value="1"/>
</dbReference>
<organism evidence="4 5">
    <name type="scientific">Pseudomonas chlororaphis</name>
    <dbReference type="NCBI Taxonomy" id="587753"/>
    <lineage>
        <taxon>Bacteria</taxon>
        <taxon>Pseudomonadati</taxon>
        <taxon>Pseudomonadota</taxon>
        <taxon>Gammaproteobacteria</taxon>
        <taxon>Pseudomonadales</taxon>
        <taxon>Pseudomonadaceae</taxon>
        <taxon>Pseudomonas</taxon>
    </lineage>
</organism>
<dbReference type="OrthoDB" id="572496at2"/>
<dbReference type="PROSITE" id="PS51186">
    <property type="entry name" value="GNAT"/>
    <property type="match status" value="1"/>
</dbReference>
<reference evidence="4 5" key="1">
    <citation type="journal article" date="2015" name="Mol. Plant Microbe Interact.">
        <title>Comparative Genomic Analysis of Pseudomonas chlororaphis PCL1606 Reveals New Insight into Antifungal Compounds Involved in Biocontrol.</title>
        <authorList>
            <person name="Calderon C.E."/>
            <person name="Ramos C."/>
            <person name="de Vicente A."/>
            <person name="Cazorla F.M."/>
        </authorList>
    </citation>
    <scope>NUCLEOTIDE SEQUENCE [LARGE SCALE GENOMIC DNA]</scope>
    <source>
        <strain evidence="4 5">PCL1606</strain>
    </source>
</reference>
<dbReference type="SUPFAM" id="SSF55729">
    <property type="entry name" value="Acyl-CoA N-acyltransferases (Nat)"/>
    <property type="match status" value="1"/>
</dbReference>